<organism evidence="1 2">
    <name type="scientific">Stieleria neptunia</name>
    <dbReference type="NCBI Taxonomy" id="2527979"/>
    <lineage>
        <taxon>Bacteria</taxon>
        <taxon>Pseudomonadati</taxon>
        <taxon>Planctomycetota</taxon>
        <taxon>Planctomycetia</taxon>
        <taxon>Pirellulales</taxon>
        <taxon>Pirellulaceae</taxon>
        <taxon>Stieleria</taxon>
    </lineage>
</organism>
<sequence>MQNRSMSFLQTSLRHRLLTLLRCKKRYADCSRMLTTKMNAHFSSVMTTGLNSTTDAILMNLAVFLPLAFDQTQVAAQSRT</sequence>
<gene>
    <name evidence="1" type="ORF">Enr13x_39280</name>
</gene>
<keyword evidence="2" id="KW-1185">Reference proteome</keyword>
<protein>
    <submittedName>
        <fullName evidence="1">Uncharacterized protein</fullName>
    </submittedName>
</protein>
<reference evidence="1 2" key="1">
    <citation type="submission" date="2019-03" db="EMBL/GenBank/DDBJ databases">
        <title>Deep-cultivation of Planctomycetes and their phenomic and genomic characterization uncovers novel biology.</title>
        <authorList>
            <person name="Wiegand S."/>
            <person name="Jogler M."/>
            <person name="Boedeker C."/>
            <person name="Pinto D."/>
            <person name="Vollmers J."/>
            <person name="Rivas-Marin E."/>
            <person name="Kohn T."/>
            <person name="Peeters S.H."/>
            <person name="Heuer A."/>
            <person name="Rast P."/>
            <person name="Oberbeckmann S."/>
            <person name="Bunk B."/>
            <person name="Jeske O."/>
            <person name="Meyerdierks A."/>
            <person name="Storesund J.E."/>
            <person name="Kallscheuer N."/>
            <person name="Luecker S."/>
            <person name="Lage O.M."/>
            <person name="Pohl T."/>
            <person name="Merkel B.J."/>
            <person name="Hornburger P."/>
            <person name="Mueller R.-W."/>
            <person name="Bruemmer F."/>
            <person name="Labrenz M."/>
            <person name="Spormann A.M."/>
            <person name="Op den Camp H."/>
            <person name="Overmann J."/>
            <person name="Amann R."/>
            <person name="Jetten M.S.M."/>
            <person name="Mascher T."/>
            <person name="Medema M.H."/>
            <person name="Devos D.P."/>
            <person name="Kaster A.-K."/>
            <person name="Ovreas L."/>
            <person name="Rohde M."/>
            <person name="Galperin M.Y."/>
            <person name="Jogler C."/>
        </authorList>
    </citation>
    <scope>NUCLEOTIDE SEQUENCE [LARGE SCALE GENOMIC DNA]</scope>
    <source>
        <strain evidence="1 2">Enr13</strain>
    </source>
</reference>
<dbReference type="EMBL" id="CP037423">
    <property type="protein sequence ID" value="QDV44067.1"/>
    <property type="molecule type" value="Genomic_DNA"/>
</dbReference>
<evidence type="ECO:0000313" key="2">
    <source>
        <dbReference type="Proteomes" id="UP000319004"/>
    </source>
</evidence>
<dbReference type="KEGG" id="snep:Enr13x_39280"/>
<accession>A0A518HTE7</accession>
<evidence type="ECO:0000313" key="1">
    <source>
        <dbReference type="EMBL" id="QDV44067.1"/>
    </source>
</evidence>
<proteinExistence type="predicted"/>
<name>A0A518HTE7_9BACT</name>
<dbReference type="AlphaFoldDB" id="A0A518HTE7"/>
<dbReference type="Proteomes" id="UP000319004">
    <property type="component" value="Chromosome"/>
</dbReference>